<dbReference type="Proteomes" id="UP001591681">
    <property type="component" value="Unassembled WGS sequence"/>
</dbReference>
<feature type="signal peptide" evidence="3">
    <location>
        <begin position="1"/>
        <end position="37"/>
    </location>
</feature>
<feature type="compositionally biased region" description="Polar residues" evidence="1">
    <location>
        <begin position="52"/>
        <end position="68"/>
    </location>
</feature>
<evidence type="ECO:0000313" key="4">
    <source>
        <dbReference type="EMBL" id="KAL2101514.1"/>
    </source>
</evidence>
<accession>A0ABD1KQQ9</accession>
<dbReference type="AlphaFoldDB" id="A0ABD1KQQ9"/>
<reference evidence="4 5" key="1">
    <citation type="submission" date="2024-09" db="EMBL/GenBank/DDBJ databases">
        <title>A chromosome-level genome assembly of Gray's grenadier anchovy, Coilia grayii.</title>
        <authorList>
            <person name="Fu Z."/>
        </authorList>
    </citation>
    <scope>NUCLEOTIDE SEQUENCE [LARGE SCALE GENOMIC DNA]</scope>
    <source>
        <strain evidence="4">G4</strain>
        <tissue evidence="4">Muscle</tissue>
    </source>
</reference>
<evidence type="ECO:0000256" key="2">
    <source>
        <dbReference type="SAM" id="Phobius"/>
    </source>
</evidence>
<keyword evidence="2" id="KW-1133">Transmembrane helix</keyword>
<evidence type="ECO:0000256" key="3">
    <source>
        <dbReference type="SAM" id="SignalP"/>
    </source>
</evidence>
<comment type="caution">
    <text evidence="4">The sequence shown here is derived from an EMBL/GenBank/DDBJ whole genome shotgun (WGS) entry which is preliminary data.</text>
</comment>
<keyword evidence="2" id="KW-0472">Membrane</keyword>
<evidence type="ECO:0000256" key="1">
    <source>
        <dbReference type="SAM" id="MobiDB-lite"/>
    </source>
</evidence>
<name>A0ABD1KQQ9_9TELE</name>
<feature type="chain" id="PRO_5044789207" description="Transmembrane protein" evidence="3">
    <location>
        <begin position="38"/>
        <end position="287"/>
    </location>
</feature>
<dbReference type="EMBL" id="JBHFQA010000003">
    <property type="protein sequence ID" value="KAL2101514.1"/>
    <property type="molecule type" value="Genomic_DNA"/>
</dbReference>
<evidence type="ECO:0000313" key="5">
    <source>
        <dbReference type="Proteomes" id="UP001591681"/>
    </source>
</evidence>
<feature type="region of interest" description="Disordered" evidence="1">
    <location>
        <begin position="45"/>
        <end position="70"/>
    </location>
</feature>
<keyword evidence="3" id="KW-0732">Signal</keyword>
<keyword evidence="5" id="KW-1185">Reference proteome</keyword>
<feature type="transmembrane region" description="Helical" evidence="2">
    <location>
        <begin position="256"/>
        <end position="276"/>
    </location>
</feature>
<proteinExistence type="predicted"/>
<evidence type="ECO:0008006" key="6">
    <source>
        <dbReference type="Google" id="ProtNLM"/>
    </source>
</evidence>
<protein>
    <recommendedName>
        <fullName evidence="6">Transmembrane protein</fullName>
    </recommendedName>
</protein>
<gene>
    <name evidence="4" type="ORF">ACEWY4_003275</name>
</gene>
<organism evidence="4 5">
    <name type="scientific">Coilia grayii</name>
    <name type="common">Gray's grenadier anchovy</name>
    <dbReference type="NCBI Taxonomy" id="363190"/>
    <lineage>
        <taxon>Eukaryota</taxon>
        <taxon>Metazoa</taxon>
        <taxon>Chordata</taxon>
        <taxon>Craniata</taxon>
        <taxon>Vertebrata</taxon>
        <taxon>Euteleostomi</taxon>
        <taxon>Actinopterygii</taxon>
        <taxon>Neopterygii</taxon>
        <taxon>Teleostei</taxon>
        <taxon>Clupei</taxon>
        <taxon>Clupeiformes</taxon>
        <taxon>Clupeoidei</taxon>
        <taxon>Engraulidae</taxon>
        <taxon>Coilinae</taxon>
        <taxon>Coilia</taxon>
    </lineage>
</organism>
<sequence length="287" mass="33214">MAGEPEGDCRVQRPKSKGIRARGWQLLFLGCFLCSAATRLEDNVEVEPPQTQPNTHNAPYENPQNGLSAQEIKKKVRQGKARRKEKGKAWYACFLRKSTAVSQTDKLTKGNAVPHTNNCFQRLPNAQESFRLAEACLDKVLDKLEKDRERAIGRYIIQRSRKTLEANRMWSCLPLRPEDTKRAVTFQEPAPKGKVSTDTPRKPSKRDLEWRRVLDEVRKEQQEKAAEDNRRQEMRTQEPRWLTFLKGRSFDFKKDLTTLLLACIVFLFAWFCATTLSNTAEMYHTPE</sequence>
<keyword evidence="2" id="KW-0812">Transmembrane</keyword>